<protein>
    <submittedName>
        <fullName evidence="1">Uncharacterized protein</fullName>
    </submittedName>
</protein>
<reference evidence="1 2" key="1">
    <citation type="submission" date="2019-03" db="EMBL/GenBank/DDBJ databases">
        <title>Single cell metagenomics reveals metabolic interactions within the superorganism composed of flagellate Streblomastix strix and complex community of Bacteroidetes bacteria on its surface.</title>
        <authorList>
            <person name="Treitli S.C."/>
            <person name="Kolisko M."/>
            <person name="Husnik F."/>
            <person name="Keeling P."/>
            <person name="Hampl V."/>
        </authorList>
    </citation>
    <scope>NUCLEOTIDE SEQUENCE [LARGE SCALE GENOMIC DNA]</scope>
    <source>
        <strain evidence="1">ST1C</strain>
    </source>
</reference>
<dbReference type="EMBL" id="SNRW01001314">
    <property type="protein sequence ID" value="KAA6396905.1"/>
    <property type="molecule type" value="Genomic_DNA"/>
</dbReference>
<sequence>MLNTSSPSIRRITTCMESYIAQFGLQHTLIVEARRDKKISPKSCCINVNLRIDVMELFMIDCKVAGWMIQHVQNSTMLWRRIAFTLLSGDLDLWAEEQLSLHLDFDSLPVSEDFQPTAKCQGWTPVTILGTVVAVGEIIFQTDACLFECQTEGCGGRQIISDISLIGRNKLYIPTCWKCQQPMEEKRASQCIMPLQEILILPIPSQPLNACQGLQLSILMTPITLLLQGNLVGVVGCGDRIAANGIWMNIVDTSRAKDKENAPVLYGTLLGDGCDKVMIPTNINAAVSSEFFLRVSSVKRINTLNVPLDLLTSQDKDGIWDLQI</sequence>
<gene>
    <name evidence="1" type="ORF">EZS28_007567</name>
</gene>
<proteinExistence type="predicted"/>
<evidence type="ECO:0000313" key="2">
    <source>
        <dbReference type="Proteomes" id="UP000324800"/>
    </source>
</evidence>
<evidence type="ECO:0000313" key="1">
    <source>
        <dbReference type="EMBL" id="KAA6396905.1"/>
    </source>
</evidence>
<name>A0A5J4WR93_9EUKA</name>
<comment type="caution">
    <text evidence="1">The sequence shown here is derived from an EMBL/GenBank/DDBJ whole genome shotgun (WGS) entry which is preliminary data.</text>
</comment>
<dbReference type="Proteomes" id="UP000324800">
    <property type="component" value="Unassembled WGS sequence"/>
</dbReference>
<organism evidence="1 2">
    <name type="scientific">Streblomastix strix</name>
    <dbReference type="NCBI Taxonomy" id="222440"/>
    <lineage>
        <taxon>Eukaryota</taxon>
        <taxon>Metamonada</taxon>
        <taxon>Preaxostyla</taxon>
        <taxon>Oxymonadida</taxon>
        <taxon>Streblomastigidae</taxon>
        <taxon>Streblomastix</taxon>
    </lineage>
</organism>
<dbReference type="AlphaFoldDB" id="A0A5J4WR93"/>
<accession>A0A5J4WR93</accession>